<dbReference type="GO" id="GO:0005886">
    <property type="term" value="C:plasma membrane"/>
    <property type="evidence" value="ECO:0007669"/>
    <property type="project" value="TreeGrafter"/>
</dbReference>
<dbReference type="InterPro" id="IPR048431">
    <property type="entry name" value="MASE8"/>
</dbReference>
<proteinExistence type="predicted"/>
<dbReference type="Pfam" id="PF20968">
    <property type="entry name" value="MASE8"/>
    <property type="match status" value="1"/>
</dbReference>
<sequence>MGRQMNACREVLRLNVDGTYLGRKFLAYRSQTSLLIALTALLGAGEWVLDYMNDPATAGNLVWLRLAFVWMLIPAWGVWLTSNHTLAALIALFALALAQFHDIAILKTQSGGLTPAIMSSIFYPMVAVLLCLGFSLFVNWMALALVSISPFLLAKTGWLGNFPYQLYGMVIWPTSIFLALICVAFAFGDRRRHLLEKALEDASNTDPLTGVANRRHFQLLLQRETSRFLRTSHPCTLLMLDIDHFKRINDTFGHPTGDRAIQALANICCKMSRDVDIVARLGGEEFAILMPETVLERSAHLAERIRLQVQELKMRCNSGSEFQWTVSIGIASLQLPAQAGKDAAGLGEQLMTRADAALYDAKNAGRNLTRFAT</sequence>
<evidence type="ECO:0000259" key="4">
    <source>
        <dbReference type="PROSITE" id="PS50887"/>
    </source>
</evidence>
<accession>A0A6L6QC66</accession>
<evidence type="ECO:0000313" key="6">
    <source>
        <dbReference type="Proteomes" id="UP000472320"/>
    </source>
</evidence>
<evidence type="ECO:0000256" key="1">
    <source>
        <dbReference type="ARBA" id="ARBA00012528"/>
    </source>
</evidence>
<evidence type="ECO:0000256" key="3">
    <source>
        <dbReference type="SAM" id="Phobius"/>
    </source>
</evidence>
<dbReference type="SUPFAM" id="SSF55073">
    <property type="entry name" value="Nucleotide cyclase"/>
    <property type="match status" value="1"/>
</dbReference>
<dbReference type="Proteomes" id="UP000472320">
    <property type="component" value="Unassembled WGS sequence"/>
</dbReference>
<dbReference type="Gene3D" id="3.30.70.270">
    <property type="match status" value="1"/>
</dbReference>
<comment type="caution">
    <text evidence="5">The sequence shown here is derived from an EMBL/GenBank/DDBJ whole genome shotgun (WGS) entry which is preliminary data.</text>
</comment>
<keyword evidence="3" id="KW-1133">Transmembrane helix</keyword>
<dbReference type="Pfam" id="PF00990">
    <property type="entry name" value="GGDEF"/>
    <property type="match status" value="1"/>
</dbReference>
<reference evidence="5 6" key="1">
    <citation type="submission" date="2019-11" db="EMBL/GenBank/DDBJ databases">
        <title>Type strains purchased from KCTC, JCM and DSMZ.</title>
        <authorList>
            <person name="Lu H."/>
        </authorList>
    </citation>
    <scope>NUCLEOTIDE SEQUENCE [LARGE SCALE GENOMIC DNA]</scope>
    <source>
        <strain evidence="5 6">JCM 31587</strain>
    </source>
</reference>
<dbReference type="PANTHER" id="PTHR45138">
    <property type="entry name" value="REGULATORY COMPONENTS OF SENSORY TRANSDUCTION SYSTEM"/>
    <property type="match status" value="1"/>
</dbReference>
<keyword evidence="6" id="KW-1185">Reference proteome</keyword>
<dbReference type="GO" id="GO:0052621">
    <property type="term" value="F:diguanylate cyclase activity"/>
    <property type="evidence" value="ECO:0007669"/>
    <property type="project" value="UniProtKB-EC"/>
</dbReference>
<dbReference type="PANTHER" id="PTHR45138:SF9">
    <property type="entry name" value="DIGUANYLATE CYCLASE DGCM-RELATED"/>
    <property type="match status" value="1"/>
</dbReference>
<feature type="transmembrane region" description="Helical" evidence="3">
    <location>
        <begin position="61"/>
        <end position="80"/>
    </location>
</feature>
<gene>
    <name evidence="5" type="ORF">GM658_05790</name>
</gene>
<dbReference type="SMART" id="SM00267">
    <property type="entry name" value="GGDEF"/>
    <property type="match status" value="1"/>
</dbReference>
<dbReference type="InterPro" id="IPR043128">
    <property type="entry name" value="Rev_trsase/Diguanyl_cyclase"/>
</dbReference>
<keyword evidence="3" id="KW-0472">Membrane</keyword>
<dbReference type="EC" id="2.7.7.65" evidence="1"/>
<dbReference type="GO" id="GO:1902201">
    <property type="term" value="P:negative regulation of bacterial-type flagellum-dependent cell motility"/>
    <property type="evidence" value="ECO:0007669"/>
    <property type="project" value="TreeGrafter"/>
</dbReference>
<evidence type="ECO:0000313" key="5">
    <source>
        <dbReference type="EMBL" id="MTW10108.1"/>
    </source>
</evidence>
<dbReference type="PROSITE" id="PS50887">
    <property type="entry name" value="GGDEF"/>
    <property type="match status" value="1"/>
</dbReference>
<organism evidence="5 6">
    <name type="scientific">Massilia eburnea</name>
    <dbReference type="NCBI Taxonomy" id="1776165"/>
    <lineage>
        <taxon>Bacteria</taxon>
        <taxon>Pseudomonadati</taxon>
        <taxon>Pseudomonadota</taxon>
        <taxon>Betaproteobacteria</taxon>
        <taxon>Burkholderiales</taxon>
        <taxon>Oxalobacteraceae</taxon>
        <taxon>Telluria group</taxon>
        <taxon>Massilia</taxon>
    </lineage>
</organism>
<feature type="transmembrane region" description="Helical" evidence="3">
    <location>
        <begin position="86"/>
        <end position="106"/>
    </location>
</feature>
<evidence type="ECO:0000256" key="2">
    <source>
        <dbReference type="ARBA" id="ARBA00034247"/>
    </source>
</evidence>
<dbReference type="InterPro" id="IPR050469">
    <property type="entry name" value="Diguanylate_Cyclase"/>
</dbReference>
<name>A0A6L6QC66_9BURK</name>
<feature type="domain" description="GGDEF" evidence="4">
    <location>
        <begin position="233"/>
        <end position="373"/>
    </location>
</feature>
<dbReference type="FunFam" id="3.30.70.270:FF:000001">
    <property type="entry name" value="Diguanylate cyclase domain protein"/>
    <property type="match status" value="1"/>
</dbReference>
<dbReference type="InterPro" id="IPR000160">
    <property type="entry name" value="GGDEF_dom"/>
</dbReference>
<dbReference type="InterPro" id="IPR029787">
    <property type="entry name" value="Nucleotide_cyclase"/>
</dbReference>
<comment type="catalytic activity">
    <reaction evidence="2">
        <text>2 GTP = 3',3'-c-di-GMP + 2 diphosphate</text>
        <dbReference type="Rhea" id="RHEA:24898"/>
        <dbReference type="ChEBI" id="CHEBI:33019"/>
        <dbReference type="ChEBI" id="CHEBI:37565"/>
        <dbReference type="ChEBI" id="CHEBI:58805"/>
        <dbReference type="EC" id="2.7.7.65"/>
    </reaction>
</comment>
<feature type="transmembrane region" description="Helical" evidence="3">
    <location>
        <begin position="127"/>
        <end position="152"/>
    </location>
</feature>
<dbReference type="AlphaFoldDB" id="A0A6L6QC66"/>
<dbReference type="CDD" id="cd01949">
    <property type="entry name" value="GGDEF"/>
    <property type="match status" value="1"/>
</dbReference>
<dbReference type="GO" id="GO:0043709">
    <property type="term" value="P:cell adhesion involved in single-species biofilm formation"/>
    <property type="evidence" value="ECO:0007669"/>
    <property type="project" value="TreeGrafter"/>
</dbReference>
<feature type="transmembrane region" description="Helical" evidence="3">
    <location>
        <begin position="164"/>
        <end position="187"/>
    </location>
</feature>
<dbReference type="OrthoDB" id="9813903at2"/>
<dbReference type="EMBL" id="WNKX01000003">
    <property type="protein sequence ID" value="MTW10108.1"/>
    <property type="molecule type" value="Genomic_DNA"/>
</dbReference>
<dbReference type="NCBIfam" id="TIGR00254">
    <property type="entry name" value="GGDEF"/>
    <property type="match status" value="1"/>
</dbReference>
<feature type="transmembrane region" description="Helical" evidence="3">
    <location>
        <begin position="32"/>
        <end position="49"/>
    </location>
</feature>
<protein>
    <recommendedName>
        <fullName evidence="1">diguanylate cyclase</fullName>
        <ecNumber evidence="1">2.7.7.65</ecNumber>
    </recommendedName>
</protein>
<keyword evidence="3" id="KW-0812">Transmembrane</keyword>